<dbReference type="AlphaFoldDB" id="A0A7S0QU85"/>
<protein>
    <recommendedName>
        <fullName evidence="2">BTB domain-containing protein</fullName>
    </recommendedName>
</protein>
<accession>A0A7S0QU85</accession>
<organism evidence="1">
    <name type="scientific">Cryptomonas curvata</name>
    <dbReference type="NCBI Taxonomy" id="233186"/>
    <lineage>
        <taxon>Eukaryota</taxon>
        <taxon>Cryptophyceae</taxon>
        <taxon>Cryptomonadales</taxon>
        <taxon>Cryptomonadaceae</taxon>
        <taxon>Cryptomonas</taxon>
    </lineage>
</organism>
<dbReference type="SUPFAM" id="SSF54695">
    <property type="entry name" value="POZ domain"/>
    <property type="match status" value="1"/>
</dbReference>
<dbReference type="Gene3D" id="3.30.710.10">
    <property type="entry name" value="Potassium Channel Kv1.1, Chain A"/>
    <property type="match status" value="1"/>
</dbReference>
<sequence>MLCGNFSESREKRLKLEDVDGSAFMKALDVCRGRKDCREVALGELPLLASVADRFQMTEVTSVLEEALMGKLNVDMGTCWRGADGVGCNSWRQTPWRWR</sequence>
<dbReference type="InterPro" id="IPR011333">
    <property type="entry name" value="SKP1/BTB/POZ_sf"/>
</dbReference>
<evidence type="ECO:0008006" key="2">
    <source>
        <dbReference type="Google" id="ProtNLM"/>
    </source>
</evidence>
<dbReference type="EMBL" id="HBEZ01051322">
    <property type="protein sequence ID" value="CAD8653393.1"/>
    <property type="molecule type" value="Transcribed_RNA"/>
</dbReference>
<name>A0A7S0QU85_9CRYP</name>
<gene>
    <name evidence="1" type="ORF">CCUR1050_LOCUS28153</name>
</gene>
<proteinExistence type="predicted"/>
<reference evidence="1" key="1">
    <citation type="submission" date="2021-01" db="EMBL/GenBank/DDBJ databases">
        <authorList>
            <person name="Corre E."/>
            <person name="Pelletier E."/>
            <person name="Niang G."/>
            <person name="Scheremetjew M."/>
            <person name="Finn R."/>
            <person name="Kale V."/>
            <person name="Holt S."/>
            <person name="Cochrane G."/>
            <person name="Meng A."/>
            <person name="Brown T."/>
            <person name="Cohen L."/>
        </authorList>
    </citation>
    <scope>NUCLEOTIDE SEQUENCE</scope>
    <source>
        <strain evidence="1">CCAP979/52</strain>
    </source>
</reference>
<evidence type="ECO:0000313" key="1">
    <source>
        <dbReference type="EMBL" id="CAD8653393.1"/>
    </source>
</evidence>